<dbReference type="Proteomes" id="UP000618943">
    <property type="component" value="Unassembled WGS sequence"/>
</dbReference>
<dbReference type="InterPro" id="IPR001296">
    <property type="entry name" value="Glyco_trans_1"/>
</dbReference>
<evidence type="ECO:0000259" key="1">
    <source>
        <dbReference type="Pfam" id="PF00534"/>
    </source>
</evidence>
<sequence>MMKRKVLHILSTDGLAGAENVAICIINNLSELSESAYSSPMGNIEKILISRDITYIPMKKLSIIQIRKVIKIWKPDIIHAHDFTATIKSLTASINIPVVSHIHQYPKWLKSLNKFSILFFLACIKIKKIIVVTPAIKESTFLSRIFKEKTIVIKNIVDVKWIAERASLPTVKRYDVAFVGRLEDVKDPLRFIKIISQLVKEIPTISIVMMGEGRLEGQCKDLIKKLELEENIDLIGFMDNPYPVLQNSKILVMTSKSEGLPMVAIEALSLGKPIVVPNLEEMKSIVNSNCGVICKDDQEFINAIITLLLSENEYEEMSLRASKKAEEMFNMEDYKNQLQQVYCSVL</sequence>
<gene>
    <name evidence="3" type="ORF">JFL43_05125</name>
</gene>
<dbReference type="PANTHER" id="PTHR12526">
    <property type="entry name" value="GLYCOSYLTRANSFERASE"/>
    <property type="match status" value="1"/>
</dbReference>
<dbReference type="SUPFAM" id="SSF53756">
    <property type="entry name" value="UDP-Glycosyltransferase/glycogen phosphorylase"/>
    <property type="match status" value="1"/>
</dbReference>
<dbReference type="PANTHER" id="PTHR12526:SF630">
    <property type="entry name" value="GLYCOSYLTRANSFERASE"/>
    <property type="match status" value="1"/>
</dbReference>
<dbReference type="Pfam" id="PF13439">
    <property type="entry name" value="Glyco_transf_4"/>
    <property type="match status" value="1"/>
</dbReference>
<name>A0ABS1H518_9BACL</name>
<feature type="domain" description="Glycosyltransferase subfamily 4-like N-terminal" evidence="2">
    <location>
        <begin position="62"/>
        <end position="160"/>
    </location>
</feature>
<dbReference type="Gene3D" id="3.40.50.2000">
    <property type="entry name" value="Glycogen Phosphorylase B"/>
    <property type="match status" value="2"/>
</dbReference>
<comment type="caution">
    <text evidence="3">The sequence shown here is derived from an EMBL/GenBank/DDBJ whole genome shotgun (WGS) entry which is preliminary data.</text>
</comment>
<evidence type="ECO:0000259" key="2">
    <source>
        <dbReference type="Pfam" id="PF13439"/>
    </source>
</evidence>
<dbReference type="InterPro" id="IPR028098">
    <property type="entry name" value="Glyco_trans_4-like_N"/>
</dbReference>
<dbReference type="CDD" id="cd03811">
    <property type="entry name" value="GT4_GT28_WabH-like"/>
    <property type="match status" value="1"/>
</dbReference>
<evidence type="ECO:0000313" key="4">
    <source>
        <dbReference type="Proteomes" id="UP000618943"/>
    </source>
</evidence>
<dbReference type="EMBL" id="JAEOAH010000004">
    <property type="protein sequence ID" value="MBK3494247.1"/>
    <property type="molecule type" value="Genomic_DNA"/>
</dbReference>
<dbReference type="Pfam" id="PF00534">
    <property type="entry name" value="Glycos_transf_1"/>
    <property type="match status" value="1"/>
</dbReference>
<reference evidence="3 4" key="1">
    <citation type="submission" date="2020-12" db="EMBL/GenBank/DDBJ databases">
        <title>YIM B01967 draft genome.</title>
        <authorList>
            <person name="Yan X."/>
        </authorList>
    </citation>
    <scope>NUCLEOTIDE SEQUENCE [LARGE SCALE GENOMIC DNA]</scope>
    <source>
        <strain evidence="3 4">YIM B01967</strain>
    </source>
</reference>
<evidence type="ECO:0000313" key="3">
    <source>
        <dbReference type="EMBL" id="MBK3494247.1"/>
    </source>
</evidence>
<feature type="domain" description="Glycosyl transferase family 1" evidence="1">
    <location>
        <begin position="167"/>
        <end position="323"/>
    </location>
</feature>
<organism evidence="3 4">
    <name type="scientific">Viridibacillus soli</name>
    <dbReference type="NCBI Taxonomy" id="2798301"/>
    <lineage>
        <taxon>Bacteria</taxon>
        <taxon>Bacillati</taxon>
        <taxon>Bacillota</taxon>
        <taxon>Bacilli</taxon>
        <taxon>Bacillales</taxon>
        <taxon>Caryophanaceae</taxon>
        <taxon>Viridibacillus</taxon>
    </lineage>
</organism>
<keyword evidence="4" id="KW-1185">Reference proteome</keyword>
<protein>
    <submittedName>
        <fullName evidence="3">Glycosyltransferase</fullName>
    </submittedName>
</protein>
<dbReference type="RefSeq" id="WP_100797736.1">
    <property type="nucleotide sequence ID" value="NZ_JAEOAH010000004.1"/>
</dbReference>
<accession>A0ABS1H518</accession>
<proteinExistence type="predicted"/>